<dbReference type="InterPro" id="IPR014756">
    <property type="entry name" value="Ig_E-set"/>
</dbReference>
<feature type="chain" id="PRO_5036840350" evidence="2">
    <location>
        <begin position="36"/>
        <end position="235"/>
    </location>
</feature>
<dbReference type="InterPro" id="IPR004302">
    <property type="entry name" value="Cellulose/chitin-bd_N"/>
</dbReference>
<feature type="signal peptide" evidence="2">
    <location>
        <begin position="1"/>
        <end position="35"/>
    </location>
</feature>
<dbReference type="InterPro" id="IPR051024">
    <property type="entry name" value="GlcNAc_Chitin_IntDeg"/>
</dbReference>
<dbReference type="PANTHER" id="PTHR34823">
    <property type="entry name" value="GLCNAC-BINDING PROTEIN A"/>
    <property type="match status" value="1"/>
</dbReference>
<dbReference type="RefSeq" id="WP_203781636.1">
    <property type="nucleotide sequence ID" value="NZ_BOMV01000026.1"/>
</dbReference>
<gene>
    <name evidence="4" type="primary">cpbD_2</name>
    <name evidence="4" type="ORF">Ari01nite_28080</name>
</gene>
<organism evidence="4 5">
    <name type="scientific">Paractinoplanes rishiriensis</name>
    <dbReference type="NCBI Taxonomy" id="1050105"/>
    <lineage>
        <taxon>Bacteria</taxon>
        <taxon>Bacillati</taxon>
        <taxon>Actinomycetota</taxon>
        <taxon>Actinomycetes</taxon>
        <taxon>Micromonosporales</taxon>
        <taxon>Micromonosporaceae</taxon>
        <taxon>Paractinoplanes</taxon>
    </lineage>
</organism>
<dbReference type="AlphaFoldDB" id="A0A919JYD3"/>
<dbReference type="Pfam" id="PF03067">
    <property type="entry name" value="LPMO_10"/>
    <property type="match status" value="1"/>
</dbReference>
<evidence type="ECO:0000259" key="3">
    <source>
        <dbReference type="Pfam" id="PF03067"/>
    </source>
</evidence>
<dbReference type="Proteomes" id="UP000636960">
    <property type="component" value="Unassembled WGS sequence"/>
</dbReference>
<dbReference type="PANTHER" id="PTHR34823:SF1">
    <property type="entry name" value="CHITIN-BINDING TYPE-4 DOMAIN-CONTAINING PROTEIN"/>
    <property type="match status" value="1"/>
</dbReference>
<evidence type="ECO:0000313" key="5">
    <source>
        <dbReference type="Proteomes" id="UP000636960"/>
    </source>
</evidence>
<accession>A0A919JYD3</accession>
<proteinExistence type="predicted"/>
<sequence>MSLSLRLPRPVARVATVATAAAALLATTLASGAFAHGSTIDPASRNYGCWKRWGSDFQNPTMAQTDPMCWQAWQANTSAMWNWNGLYRENVQNNHQAAVPNGSLCSAGNTNGTTYSALDTPGNWVATNIPNSSNFTVVAHDQARHGAKYFRVYVTRQGFNPLTQRPSWSDLTLLKDTGPIAPGVGETTNDPVLGGVSVKIPVSAPGRTGRHIVYTVWEAGHADQVYYWCADVNFG</sequence>
<dbReference type="SUPFAM" id="SSF81296">
    <property type="entry name" value="E set domains"/>
    <property type="match status" value="1"/>
</dbReference>
<comment type="caution">
    <text evidence="4">The sequence shown here is derived from an EMBL/GenBank/DDBJ whole genome shotgun (WGS) entry which is preliminary data.</text>
</comment>
<protein>
    <submittedName>
        <fullName evidence="4">Chitin-binding protein</fullName>
    </submittedName>
</protein>
<evidence type="ECO:0000313" key="4">
    <source>
        <dbReference type="EMBL" id="GIE95343.1"/>
    </source>
</evidence>
<dbReference type="EMBL" id="BOMV01000026">
    <property type="protein sequence ID" value="GIE95343.1"/>
    <property type="molecule type" value="Genomic_DNA"/>
</dbReference>
<evidence type="ECO:0000256" key="1">
    <source>
        <dbReference type="ARBA" id="ARBA00022729"/>
    </source>
</evidence>
<name>A0A919JYD3_9ACTN</name>
<dbReference type="CDD" id="cd21177">
    <property type="entry name" value="LPMO_AA10"/>
    <property type="match status" value="1"/>
</dbReference>
<keyword evidence="5" id="KW-1185">Reference proteome</keyword>
<dbReference type="Gene3D" id="2.70.50.50">
    <property type="entry name" value="chitin-binding protein cbp21"/>
    <property type="match status" value="1"/>
</dbReference>
<keyword evidence="1 2" id="KW-0732">Signal</keyword>
<feature type="domain" description="Chitin-binding type-4" evidence="3">
    <location>
        <begin position="36"/>
        <end position="232"/>
    </location>
</feature>
<evidence type="ECO:0000256" key="2">
    <source>
        <dbReference type="SAM" id="SignalP"/>
    </source>
</evidence>
<reference evidence="4" key="1">
    <citation type="submission" date="2021-01" db="EMBL/GenBank/DDBJ databases">
        <title>Whole genome shotgun sequence of Actinoplanes rishiriensis NBRC 108556.</title>
        <authorList>
            <person name="Komaki H."/>
            <person name="Tamura T."/>
        </authorList>
    </citation>
    <scope>NUCLEOTIDE SEQUENCE</scope>
    <source>
        <strain evidence="4">NBRC 108556</strain>
    </source>
</reference>